<gene>
    <name evidence="1" type="ORF">DAH51_02115</name>
</gene>
<dbReference type="RefSeq" id="WP_125997131.1">
    <property type="nucleotide sequence ID" value="NZ_QRAL01000002.1"/>
</dbReference>
<dbReference type="Proteomes" id="UP000287401">
    <property type="component" value="Unassembled WGS sequence"/>
</dbReference>
<comment type="caution">
    <text evidence="1">The sequence shown here is derived from an EMBL/GenBank/DDBJ whole genome shotgun (WGS) entry which is preliminary data.</text>
</comment>
<reference evidence="1 2" key="1">
    <citation type="submission" date="2018-07" db="EMBL/GenBank/DDBJ databases">
        <title>Genomic and Epidemiologic Investigation of an Indolent Hospital Outbreak.</title>
        <authorList>
            <person name="Johnson R.C."/>
            <person name="Deming C."/>
            <person name="Conlan S."/>
            <person name="Zellmer C.J."/>
            <person name="Michelin A.V."/>
            <person name="Lee-Lin S."/>
            <person name="Thomas P.J."/>
            <person name="Park M."/>
            <person name="Weingarten R.A."/>
            <person name="Less J."/>
            <person name="Dekker J.P."/>
            <person name="Frank K.M."/>
            <person name="Musser K.A."/>
            <person name="Mcquiston J.R."/>
            <person name="Henderson D.K."/>
            <person name="Lau A.F."/>
            <person name="Palmore T.N."/>
            <person name="Segre J.A."/>
        </authorList>
    </citation>
    <scope>NUCLEOTIDE SEQUENCE [LARGE SCALE GENOMIC DNA]</scope>
    <source>
        <strain evidence="1 2">SK-NIH.Env6_1116</strain>
    </source>
</reference>
<accession>A0A430C8Y6</accession>
<organism evidence="1 2">
    <name type="scientific">Sphingobium yanoikuyae</name>
    <name type="common">Sphingomonas yanoikuyae</name>
    <dbReference type="NCBI Taxonomy" id="13690"/>
    <lineage>
        <taxon>Bacteria</taxon>
        <taxon>Pseudomonadati</taxon>
        <taxon>Pseudomonadota</taxon>
        <taxon>Alphaproteobacteria</taxon>
        <taxon>Sphingomonadales</taxon>
        <taxon>Sphingomonadaceae</taxon>
        <taxon>Sphingobium</taxon>
    </lineage>
</organism>
<evidence type="ECO:0000313" key="1">
    <source>
        <dbReference type="EMBL" id="RSU61415.1"/>
    </source>
</evidence>
<dbReference type="AlphaFoldDB" id="A0A430C8Y6"/>
<dbReference type="EMBL" id="QRAL01000002">
    <property type="protein sequence ID" value="RSU61415.1"/>
    <property type="molecule type" value="Genomic_DNA"/>
</dbReference>
<evidence type="ECO:0000313" key="2">
    <source>
        <dbReference type="Proteomes" id="UP000287401"/>
    </source>
</evidence>
<protein>
    <submittedName>
        <fullName evidence="1">Uncharacterized protein</fullName>
    </submittedName>
</protein>
<name>A0A430C8Y6_SPHYA</name>
<proteinExistence type="predicted"/>
<sequence>MAAPYVARFTRLHPKLWAPYGITAYPYGFHDWPPEEAAPVWIPRAHIITARGAAFLDLDDCATLEQAIEACWTHFASLR</sequence>